<sequence length="673" mass="75249">MEHEAAETQELCVQALRSVRSASDADLLATLNELEALVPHVEGDITLINTAAAHELLCISLDAMNCLRMPVAQAALRLFNNGLRDERLIDILAFDANLSVALLRLAQKNGARIFVLLGESIYSQIIHKALHAIFPEAQGQRRGAVPAEEFDFYRKLAAYESLPELLLRMNSFDLEALIEWRNNEQTSIETKDVFDASIQQMAKQRVVYDGIAIHIRESNPVRGSCDPWRHNGINEMRLHNQKSKILTVPLYAITHMRYEEKKIKLFFNQLLSEGSDPRMVLQDHDALFGSRDSACLSLKSEKEAAALHTRLANALRLDEMEAYDVAFVEGVIDEIREPLDTNQAEKLLAPSSLLWPNTTSKTSERQKLHNGRNGRPHQRIMFASTKDIDEDTTQAGLPRNGIDENRPNTADVRELICNQNGGFGSALLDIPLAVRCIVSIGNRASVFTPLRSAANAPENHWERDFALSQPTQKSLETAQFSEGGKDIEQLPAAGTIGAADASEVASASAACNDQIEKLQQLLMHQYPEKGRQRQREEVAESRHESETDESAPRSSELIKRRVQETKLSKVQEARHAVITLQQKIAKKLRTLLEVQNEEKNQLQLSFEQAKNNILSRVEQQIRATAELLPLSFSAPKALNAENAADTANKELQSLMDGMKRGIYDKLARATTVR</sequence>
<evidence type="ECO:0000256" key="2">
    <source>
        <dbReference type="SAM" id="MobiDB-lite"/>
    </source>
</evidence>
<gene>
    <name evidence="3" type="ORF">cyc_02684</name>
</gene>
<dbReference type="VEuPathDB" id="ToxoDB:LOC34619507"/>
<dbReference type="InParanoid" id="A0A1D3D6U3"/>
<dbReference type="EMBL" id="JROU02000471">
    <property type="protein sequence ID" value="OEH79157.1"/>
    <property type="molecule type" value="Genomic_DNA"/>
</dbReference>
<proteinExistence type="predicted"/>
<reference evidence="3 4" key="1">
    <citation type="journal article" date="2016" name="BMC Genomics">
        <title>Comparative genomics reveals Cyclospora cayetanensis possesses coccidia-like metabolism and invasion components but unique surface antigens.</title>
        <authorList>
            <person name="Liu S."/>
            <person name="Wang L."/>
            <person name="Zheng H."/>
            <person name="Xu Z."/>
            <person name="Roellig D.M."/>
            <person name="Li N."/>
            <person name="Frace M.A."/>
            <person name="Tang K."/>
            <person name="Arrowood M.J."/>
            <person name="Moss D.M."/>
            <person name="Zhang L."/>
            <person name="Feng Y."/>
            <person name="Xiao L."/>
        </authorList>
    </citation>
    <scope>NUCLEOTIDE SEQUENCE [LARGE SCALE GENOMIC DNA]</scope>
    <source>
        <strain evidence="3 4">CHN_HEN01</strain>
    </source>
</reference>
<evidence type="ECO:0000256" key="1">
    <source>
        <dbReference type="SAM" id="Coils"/>
    </source>
</evidence>
<protein>
    <submittedName>
        <fullName evidence="3">Uncharacterized protein</fullName>
    </submittedName>
</protein>
<evidence type="ECO:0000313" key="4">
    <source>
        <dbReference type="Proteomes" id="UP000095192"/>
    </source>
</evidence>
<dbReference type="VEuPathDB" id="ToxoDB:cyc_02684"/>
<feature type="region of interest" description="Disordered" evidence="2">
    <location>
        <begin position="355"/>
        <end position="375"/>
    </location>
</feature>
<accession>A0A1D3D6U3</accession>
<feature type="compositionally biased region" description="Basic and acidic residues" evidence="2">
    <location>
        <begin position="528"/>
        <end position="545"/>
    </location>
</feature>
<dbReference type="AlphaFoldDB" id="A0A1D3D6U3"/>
<dbReference type="Proteomes" id="UP000095192">
    <property type="component" value="Unassembled WGS sequence"/>
</dbReference>
<feature type="coiled-coil region" evidence="1">
    <location>
        <begin position="585"/>
        <end position="612"/>
    </location>
</feature>
<feature type="region of interest" description="Disordered" evidence="2">
    <location>
        <begin position="528"/>
        <end position="559"/>
    </location>
</feature>
<name>A0A1D3D6U3_9EIME</name>
<comment type="caution">
    <text evidence="3">The sequence shown here is derived from an EMBL/GenBank/DDBJ whole genome shotgun (WGS) entry which is preliminary data.</text>
</comment>
<organism evidence="3 4">
    <name type="scientific">Cyclospora cayetanensis</name>
    <dbReference type="NCBI Taxonomy" id="88456"/>
    <lineage>
        <taxon>Eukaryota</taxon>
        <taxon>Sar</taxon>
        <taxon>Alveolata</taxon>
        <taxon>Apicomplexa</taxon>
        <taxon>Conoidasida</taxon>
        <taxon>Coccidia</taxon>
        <taxon>Eucoccidiorida</taxon>
        <taxon>Eimeriorina</taxon>
        <taxon>Eimeriidae</taxon>
        <taxon>Cyclospora</taxon>
    </lineage>
</organism>
<keyword evidence="1" id="KW-0175">Coiled coil</keyword>
<keyword evidence="4" id="KW-1185">Reference proteome</keyword>
<evidence type="ECO:0000313" key="3">
    <source>
        <dbReference type="EMBL" id="OEH79157.1"/>
    </source>
</evidence>